<name>A0A1I6A412_9BACI</name>
<keyword evidence="3" id="KW-0663">Pyridoxal phosphate</keyword>
<dbReference type="SUPFAM" id="SSF53383">
    <property type="entry name" value="PLP-dependent transferases"/>
    <property type="match status" value="1"/>
</dbReference>
<keyword evidence="8" id="KW-1185">Reference proteome</keyword>
<organism evidence="7 8">
    <name type="scientific">Psychrobacillus psychrotolerans</name>
    <dbReference type="NCBI Taxonomy" id="126156"/>
    <lineage>
        <taxon>Bacteria</taxon>
        <taxon>Bacillati</taxon>
        <taxon>Bacillota</taxon>
        <taxon>Bacilli</taxon>
        <taxon>Bacillales</taxon>
        <taxon>Bacillaceae</taxon>
        <taxon>Psychrobacillus</taxon>
    </lineage>
</organism>
<protein>
    <recommendedName>
        <fullName evidence="2">cysteine-S-conjugate beta-lyase</fullName>
        <ecNumber evidence="2">4.4.1.13</ecNumber>
    </recommendedName>
</protein>
<dbReference type="GO" id="GO:0047804">
    <property type="term" value="F:cysteine-S-conjugate beta-lyase activity"/>
    <property type="evidence" value="ECO:0007669"/>
    <property type="project" value="UniProtKB-EC"/>
</dbReference>
<dbReference type="InterPro" id="IPR051798">
    <property type="entry name" value="Class-II_PLP-Dep_Aminotrans"/>
</dbReference>
<dbReference type="PANTHER" id="PTHR43525:SF1">
    <property type="entry name" value="PROTEIN MALY"/>
    <property type="match status" value="1"/>
</dbReference>
<reference evidence="8" key="1">
    <citation type="submission" date="2016-10" db="EMBL/GenBank/DDBJ databases">
        <authorList>
            <person name="Varghese N."/>
            <person name="Submissions S."/>
        </authorList>
    </citation>
    <scope>NUCLEOTIDE SEQUENCE [LARGE SCALE GENOMIC DNA]</scope>
    <source>
        <strain evidence="8">DSM 11706</strain>
    </source>
</reference>
<proteinExistence type="inferred from homology"/>
<gene>
    <name evidence="7" type="ORF">SAMN05421670_3137</name>
</gene>
<dbReference type="Pfam" id="PF00155">
    <property type="entry name" value="Aminotran_1_2"/>
    <property type="match status" value="1"/>
</dbReference>
<dbReference type="CDD" id="cd00609">
    <property type="entry name" value="AAT_like"/>
    <property type="match status" value="1"/>
</dbReference>
<dbReference type="InterPro" id="IPR015421">
    <property type="entry name" value="PyrdxlP-dep_Trfase_major"/>
</dbReference>
<dbReference type="Gene3D" id="3.90.1150.10">
    <property type="entry name" value="Aspartate Aminotransferase, domain 1"/>
    <property type="match status" value="1"/>
</dbReference>
<keyword evidence="4 7" id="KW-0456">Lyase</keyword>
<dbReference type="EMBL" id="FOXU01000006">
    <property type="protein sequence ID" value="SFQ63451.1"/>
    <property type="molecule type" value="Genomic_DNA"/>
</dbReference>
<comment type="cofactor">
    <cofactor evidence="1">
        <name>pyridoxal 5'-phosphate</name>
        <dbReference type="ChEBI" id="CHEBI:597326"/>
    </cofactor>
</comment>
<dbReference type="RefSeq" id="WP_093537802.1">
    <property type="nucleotide sequence ID" value="NZ_FOXU01000006.1"/>
</dbReference>
<dbReference type="OrthoDB" id="9802872at2"/>
<evidence type="ECO:0000256" key="2">
    <source>
        <dbReference type="ARBA" id="ARBA00012224"/>
    </source>
</evidence>
<dbReference type="EC" id="4.4.1.13" evidence="2"/>
<dbReference type="InterPro" id="IPR027619">
    <property type="entry name" value="C-S_lyase_PatB-like"/>
</dbReference>
<evidence type="ECO:0000256" key="4">
    <source>
        <dbReference type="ARBA" id="ARBA00023239"/>
    </source>
</evidence>
<dbReference type="InterPro" id="IPR004839">
    <property type="entry name" value="Aminotransferase_I/II_large"/>
</dbReference>
<dbReference type="InterPro" id="IPR015424">
    <property type="entry name" value="PyrdxlP-dep_Trfase"/>
</dbReference>
<dbReference type="NCBIfam" id="TIGR04350">
    <property type="entry name" value="C_S_lyase_PatB"/>
    <property type="match status" value="1"/>
</dbReference>
<comment type="similarity">
    <text evidence="5">Belongs to the class-II pyridoxal-phosphate-dependent aminotransferase family. MalY/PatB cystathionine beta-lyase subfamily.</text>
</comment>
<feature type="domain" description="Aminotransferase class I/classII large" evidence="6">
    <location>
        <begin position="40"/>
        <end position="382"/>
    </location>
</feature>
<dbReference type="PANTHER" id="PTHR43525">
    <property type="entry name" value="PROTEIN MALY"/>
    <property type="match status" value="1"/>
</dbReference>
<sequence>MSIFSTVFNRRNTYSAKWDMLEQVYSINNASEVLPMWVADMDFAIPSVIIEALQTRMEHPVFGYSMAPEETKSSLTKWVADKHQVTIQNEWIMFRQGVIPGIAEVIEAFTEVGDKVLIHTPVYPPFTTIPTNLGREVVTSQLIEMDNSYEMDWHSFEKCLKNDVKAFILCNPHNPGGKVWSKGDLTKMAALCQQYNVLVLSDEIHSDLIFEPNKHTPLLNVAEDPNNIITFFAPTKTFNLAGIQAAAMVVPDEQKRKVLENLAMSRGYMGLNIFSLTALQTAYEQGGPWLEELLEVLTVNMDYVIEHLSKLEGIKVSKPEGTYLVWIDYRGTGLSEKEMMDRLLTVGKLALEPGSKYGKAGEGFLRMNLACPLSTVQDGVERFKKSLE</sequence>
<dbReference type="AlphaFoldDB" id="A0A1I6A412"/>
<evidence type="ECO:0000313" key="8">
    <source>
        <dbReference type="Proteomes" id="UP000198734"/>
    </source>
</evidence>
<dbReference type="STRING" id="126156.SAMN05421670_3137"/>
<evidence type="ECO:0000256" key="3">
    <source>
        <dbReference type="ARBA" id="ARBA00022898"/>
    </source>
</evidence>
<dbReference type="Proteomes" id="UP000198734">
    <property type="component" value="Unassembled WGS sequence"/>
</dbReference>
<evidence type="ECO:0000256" key="5">
    <source>
        <dbReference type="ARBA" id="ARBA00037974"/>
    </source>
</evidence>
<dbReference type="InterPro" id="IPR015422">
    <property type="entry name" value="PyrdxlP-dep_Trfase_small"/>
</dbReference>
<accession>A0A1I6A412</accession>
<evidence type="ECO:0000259" key="6">
    <source>
        <dbReference type="Pfam" id="PF00155"/>
    </source>
</evidence>
<evidence type="ECO:0000313" key="7">
    <source>
        <dbReference type="EMBL" id="SFQ63451.1"/>
    </source>
</evidence>
<dbReference type="GO" id="GO:0030170">
    <property type="term" value="F:pyridoxal phosphate binding"/>
    <property type="evidence" value="ECO:0007669"/>
    <property type="project" value="InterPro"/>
</dbReference>
<dbReference type="Gene3D" id="3.40.640.10">
    <property type="entry name" value="Type I PLP-dependent aspartate aminotransferase-like (Major domain)"/>
    <property type="match status" value="1"/>
</dbReference>
<evidence type="ECO:0000256" key="1">
    <source>
        <dbReference type="ARBA" id="ARBA00001933"/>
    </source>
</evidence>